<keyword evidence="1 3" id="KW-0210">Decarboxylase</keyword>
<keyword evidence="3" id="KW-0460">Magnesium</keyword>
<evidence type="ECO:0000313" key="7">
    <source>
        <dbReference type="EMBL" id="PDH42167.1"/>
    </source>
</evidence>
<reference evidence="7 8" key="1">
    <citation type="submission" date="2017-08" db="EMBL/GenBank/DDBJ databases">
        <title>Fine stratification of microbial communities through a metagenomic profile of the photic zone.</title>
        <authorList>
            <person name="Haro-Moreno J.M."/>
            <person name="Lopez-Perez M."/>
            <person name="De La Torre J."/>
            <person name="Picazo A."/>
            <person name="Camacho A."/>
            <person name="Rodriguez-Valera F."/>
        </authorList>
    </citation>
    <scope>NUCLEOTIDE SEQUENCE [LARGE SCALE GENOMIC DNA]</scope>
    <source>
        <strain evidence="7">MED-G24</strain>
    </source>
</reference>
<dbReference type="PANTHER" id="PTHR14359">
    <property type="entry name" value="HOMO-OLIGOMERIC FLAVIN CONTAINING CYS DECARBOXYLASE FAMILY"/>
    <property type="match status" value="1"/>
</dbReference>
<feature type="region of interest" description="Phosphopantothenoylcysteine decarboxylase" evidence="3">
    <location>
        <begin position="1"/>
        <end position="190"/>
    </location>
</feature>
<keyword evidence="3" id="KW-0511">Multifunctional enzyme</keyword>
<feature type="binding site" evidence="3">
    <location>
        <begin position="307"/>
        <end position="310"/>
    </location>
    <ligand>
        <name>CTP</name>
        <dbReference type="ChEBI" id="CHEBI:37563"/>
    </ligand>
</feature>
<dbReference type="GO" id="GO:0004632">
    <property type="term" value="F:phosphopantothenate--cysteine ligase activity"/>
    <property type="evidence" value="ECO:0007669"/>
    <property type="project" value="UniProtKB-UniRule"/>
</dbReference>
<feature type="domain" description="DNA/pantothenate metabolism flavoprotein C-terminal" evidence="6">
    <location>
        <begin position="186"/>
        <end position="396"/>
    </location>
</feature>
<comment type="function">
    <text evidence="3">Catalyzes two sequential steps in the biosynthesis of coenzyme A. In the first step cysteine is conjugated to 4'-phosphopantothenate to form 4-phosphopantothenoylcysteine. In the second step the latter compound is decarboxylated to form 4'-phosphopantotheine.</text>
</comment>
<dbReference type="GO" id="GO:0015941">
    <property type="term" value="P:pantothenate catabolic process"/>
    <property type="evidence" value="ECO:0007669"/>
    <property type="project" value="InterPro"/>
</dbReference>
<evidence type="ECO:0000256" key="1">
    <source>
        <dbReference type="ARBA" id="ARBA00022793"/>
    </source>
</evidence>
<feature type="binding site" evidence="3">
    <location>
        <position position="325"/>
    </location>
    <ligand>
        <name>CTP</name>
        <dbReference type="ChEBI" id="CHEBI:37563"/>
    </ligand>
</feature>
<comment type="pathway">
    <text evidence="3 4">Cofactor biosynthesis; coenzyme A biosynthesis; CoA from (R)-pantothenate: step 2/5.</text>
</comment>
<organism evidence="7 8">
    <name type="scientific">OM182 bacterium MED-G24</name>
    <dbReference type="NCBI Taxonomy" id="1986255"/>
    <lineage>
        <taxon>Bacteria</taxon>
        <taxon>Pseudomonadati</taxon>
        <taxon>Pseudomonadota</taxon>
        <taxon>Gammaproteobacteria</taxon>
        <taxon>OMG group</taxon>
        <taxon>OM182 clade</taxon>
    </lineage>
</organism>
<dbReference type="GO" id="GO:0004633">
    <property type="term" value="F:phosphopantothenoylcysteine decarboxylase activity"/>
    <property type="evidence" value="ECO:0007669"/>
    <property type="project" value="UniProtKB-UniRule"/>
</dbReference>
<feature type="binding site" evidence="3">
    <location>
        <position position="289"/>
    </location>
    <ligand>
        <name>CTP</name>
        <dbReference type="ChEBI" id="CHEBI:37563"/>
    </ligand>
</feature>
<comment type="similarity">
    <text evidence="3 4">In the N-terminal section; belongs to the HFCD (homo-oligomeric flavin containing Cys decarboxylase) superfamily.</text>
</comment>
<dbReference type="Pfam" id="PF02441">
    <property type="entry name" value="Flavoprotein"/>
    <property type="match status" value="1"/>
</dbReference>
<dbReference type="Proteomes" id="UP000219327">
    <property type="component" value="Unassembled WGS sequence"/>
</dbReference>
<name>A0A2A5X135_9GAMM</name>
<dbReference type="AlphaFoldDB" id="A0A2A5X135"/>
<proteinExistence type="inferred from homology"/>
<dbReference type="EMBL" id="NTKD01000001">
    <property type="protein sequence ID" value="PDH42167.1"/>
    <property type="molecule type" value="Genomic_DNA"/>
</dbReference>
<evidence type="ECO:0000256" key="3">
    <source>
        <dbReference type="HAMAP-Rule" id="MF_02225"/>
    </source>
</evidence>
<dbReference type="NCBIfam" id="TIGR00521">
    <property type="entry name" value="coaBC_dfp"/>
    <property type="match status" value="1"/>
</dbReference>
<feature type="active site" description="Proton donor" evidence="3">
    <location>
        <position position="159"/>
    </location>
</feature>
<keyword evidence="3 4" id="KW-0288">FMN</keyword>
<comment type="similarity">
    <text evidence="3 4">In the C-terminal section; belongs to the PPC synthetase family.</text>
</comment>
<protein>
    <recommendedName>
        <fullName evidence="3">Coenzyme A biosynthesis bifunctional protein CoaBC</fullName>
    </recommendedName>
    <alternativeName>
        <fullName evidence="3">DNA/pantothenate metabolism flavoprotein</fullName>
    </alternativeName>
    <alternativeName>
        <fullName evidence="3">Phosphopantothenoylcysteine synthetase/decarboxylase</fullName>
        <shortName evidence="3">PPCS-PPCDC</shortName>
    </alternativeName>
    <domain>
        <recommendedName>
            <fullName evidence="3">Phosphopantothenoylcysteine decarboxylase</fullName>
            <shortName evidence="3">PPC decarboxylase</shortName>
            <shortName evidence="3">PPC-DC</shortName>
            <ecNumber evidence="3">4.1.1.36</ecNumber>
        </recommendedName>
        <alternativeName>
            <fullName evidence="3">CoaC</fullName>
        </alternativeName>
    </domain>
    <domain>
        <recommendedName>
            <fullName evidence="3">Phosphopantothenate--cysteine ligase</fullName>
            <ecNumber evidence="3">6.3.2.5</ecNumber>
        </recommendedName>
        <alternativeName>
            <fullName evidence="3">CoaB</fullName>
        </alternativeName>
        <alternativeName>
            <fullName evidence="3">Phosphopantothenoylcysteine synthetase</fullName>
            <shortName evidence="3">PPC synthetase</shortName>
            <shortName evidence="3">PPC-S</shortName>
        </alternativeName>
    </domain>
</protein>
<dbReference type="GO" id="GO:0010181">
    <property type="term" value="F:FMN binding"/>
    <property type="evidence" value="ECO:0007669"/>
    <property type="project" value="UniProtKB-UniRule"/>
</dbReference>
<dbReference type="InterPro" id="IPR007085">
    <property type="entry name" value="DNA/pantothenate-metab_flavo_C"/>
</dbReference>
<dbReference type="GO" id="GO:0071513">
    <property type="term" value="C:phosphopantothenoylcysteine decarboxylase complex"/>
    <property type="evidence" value="ECO:0007669"/>
    <property type="project" value="TreeGrafter"/>
</dbReference>
<dbReference type="InterPro" id="IPR035929">
    <property type="entry name" value="CoaB-like_sf"/>
</dbReference>
<keyword evidence="3" id="KW-0479">Metal-binding</keyword>
<accession>A0A2A5X135</accession>
<comment type="cofactor">
    <cofactor evidence="3">
        <name>FMN</name>
        <dbReference type="ChEBI" id="CHEBI:58210"/>
    </cofactor>
    <text evidence="3">Binds 1 FMN per subunit.</text>
</comment>
<feature type="binding site" evidence="3">
    <location>
        <position position="339"/>
    </location>
    <ligand>
        <name>CTP</name>
        <dbReference type="ChEBI" id="CHEBI:37563"/>
    </ligand>
</feature>
<dbReference type="HAMAP" id="MF_02225">
    <property type="entry name" value="CoaBC"/>
    <property type="match status" value="1"/>
</dbReference>
<dbReference type="InterPro" id="IPR005252">
    <property type="entry name" value="CoaBC"/>
</dbReference>
<dbReference type="InterPro" id="IPR003382">
    <property type="entry name" value="Flavoprotein"/>
</dbReference>
<dbReference type="EC" id="4.1.1.36" evidence="3"/>
<dbReference type="UniPathway" id="UPA00241">
    <property type="reaction ID" value="UER00353"/>
</dbReference>
<dbReference type="PANTHER" id="PTHR14359:SF6">
    <property type="entry name" value="PHOSPHOPANTOTHENOYLCYSTEINE DECARBOXYLASE"/>
    <property type="match status" value="1"/>
</dbReference>
<evidence type="ECO:0000259" key="6">
    <source>
        <dbReference type="Pfam" id="PF04127"/>
    </source>
</evidence>
<comment type="cofactor">
    <cofactor evidence="3">
        <name>Mg(2+)</name>
        <dbReference type="ChEBI" id="CHEBI:18420"/>
    </cofactor>
</comment>
<comment type="caution">
    <text evidence="7">The sequence shown here is derived from an EMBL/GenBank/DDBJ whole genome shotgun (WGS) entry which is preliminary data.</text>
</comment>
<keyword evidence="2 3" id="KW-0456">Lyase</keyword>
<dbReference type="EC" id="6.3.2.5" evidence="3"/>
<feature type="binding site" evidence="3">
    <location>
        <position position="343"/>
    </location>
    <ligand>
        <name>CTP</name>
        <dbReference type="ChEBI" id="CHEBI:37563"/>
    </ligand>
</feature>
<feature type="region of interest" description="Phosphopantothenate--cysteine ligase" evidence="3">
    <location>
        <begin position="191"/>
        <end position="405"/>
    </location>
</feature>
<comment type="pathway">
    <text evidence="3 4">Cofactor biosynthesis; coenzyme A biosynthesis; CoA from (R)-pantothenate: step 3/5.</text>
</comment>
<comment type="catalytic activity">
    <reaction evidence="3 4">
        <text>(R)-4'-phosphopantothenate + L-cysteine + CTP = N-[(R)-4-phosphopantothenoyl]-L-cysteine + CMP + diphosphate + H(+)</text>
        <dbReference type="Rhea" id="RHEA:19397"/>
        <dbReference type="ChEBI" id="CHEBI:10986"/>
        <dbReference type="ChEBI" id="CHEBI:15378"/>
        <dbReference type="ChEBI" id="CHEBI:33019"/>
        <dbReference type="ChEBI" id="CHEBI:35235"/>
        <dbReference type="ChEBI" id="CHEBI:37563"/>
        <dbReference type="ChEBI" id="CHEBI:59458"/>
        <dbReference type="ChEBI" id="CHEBI:60377"/>
        <dbReference type="EC" id="6.3.2.5"/>
    </reaction>
</comment>
<dbReference type="Gene3D" id="3.40.50.10300">
    <property type="entry name" value="CoaB-like"/>
    <property type="match status" value="1"/>
</dbReference>
<feature type="binding site" evidence="3">
    <location>
        <position position="279"/>
    </location>
    <ligand>
        <name>CTP</name>
        <dbReference type="ChEBI" id="CHEBI:37563"/>
    </ligand>
</feature>
<gene>
    <name evidence="3 7" type="primary">coaBC</name>
    <name evidence="7" type="ORF">CNE99_00155</name>
</gene>
<feature type="domain" description="Flavoprotein" evidence="5">
    <location>
        <begin position="7"/>
        <end position="151"/>
    </location>
</feature>
<keyword evidence="3 4" id="KW-0285">Flavoprotein</keyword>
<comment type="catalytic activity">
    <reaction evidence="3 4">
        <text>N-[(R)-4-phosphopantothenoyl]-L-cysteine + H(+) = (R)-4'-phosphopantetheine + CO2</text>
        <dbReference type="Rhea" id="RHEA:16793"/>
        <dbReference type="ChEBI" id="CHEBI:15378"/>
        <dbReference type="ChEBI" id="CHEBI:16526"/>
        <dbReference type="ChEBI" id="CHEBI:59458"/>
        <dbReference type="ChEBI" id="CHEBI:61723"/>
        <dbReference type="EC" id="4.1.1.36"/>
    </reaction>
</comment>
<sequence>MNLLAGKRILLGVTGGIAAYKSAELIRRLQDQGADVHVVMTAAATEFITPLTLQGLSGHPVHLDLLDTETESVMGHIELARWADLILIAPASANFIARLSQGHGSDLLSTICLAAQCQIAVAPAMNQGMWANAATQENVRSLMTQGTAIFGPDEGLQACGEIGEGRLLDVAGIVDLTIATFPNGKLRGCKVVITAGPTREAIDPVRYISNHSSGKQGYALAEAAIEAGAEVILISGPTNLAPPNRANVIPVTSAQEMYEASMQEATGADIFIGVAAVADFRPTEVSRQKIKKDKSGSRVTITLEENPDIIASVAALGDGPFTVGFAAETSHVIDYARAKLAKKNLDMVIANNVSNQEIGFNSDENETTMIWGNQEQTLPIASKRNIATKIVGTIAEALPESHAHD</sequence>
<dbReference type="InterPro" id="IPR036551">
    <property type="entry name" value="Flavin_trans-like"/>
</dbReference>
<dbReference type="GO" id="GO:0046872">
    <property type="term" value="F:metal ion binding"/>
    <property type="evidence" value="ECO:0007669"/>
    <property type="project" value="UniProtKB-KW"/>
</dbReference>
<comment type="caution">
    <text evidence="3">Lacks conserved residue(s) required for the propagation of feature annotation.</text>
</comment>
<comment type="function">
    <text evidence="4">Catalyzes two steps in the biosynthesis of coenzyme A. In the first step cysteine is conjugated to 4'-phosphopantothenate to form 4-phosphopantothenoylcysteine, in the latter compound is decarboxylated to form 4'-phosphopantotheine.</text>
</comment>
<evidence type="ECO:0000256" key="4">
    <source>
        <dbReference type="RuleBase" id="RU364078"/>
    </source>
</evidence>
<evidence type="ECO:0000259" key="5">
    <source>
        <dbReference type="Pfam" id="PF02441"/>
    </source>
</evidence>
<evidence type="ECO:0000313" key="8">
    <source>
        <dbReference type="Proteomes" id="UP000219327"/>
    </source>
</evidence>
<keyword evidence="3 4" id="KW-0436">Ligase</keyword>
<dbReference type="Pfam" id="PF04127">
    <property type="entry name" value="DFP"/>
    <property type="match status" value="1"/>
</dbReference>
<dbReference type="SUPFAM" id="SSF102645">
    <property type="entry name" value="CoaB-like"/>
    <property type="match status" value="1"/>
</dbReference>
<evidence type="ECO:0000256" key="2">
    <source>
        <dbReference type="ARBA" id="ARBA00023239"/>
    </source>
</evidence>
<dbReference type="GO" id="GO:0015937">
    <property type="term" value="P:coenzyme A biosynthetic process"/>
    <property type="evidence" value="ECO:0007669"/>
    <property type="project" value="UniProtKB-UniRule"/>
</dbReference>
<dbReference type="Gene3D" id="3.40.50.1950">
    <property type="entry name" value="Flavin prenyltransferase-like"/>
    <property type="match status" value="1"/>
</dbReference>
<dbReference type="SUPFAM" id="SSF52507">
    <property type="entry name" value="Homo-oligomeric flavin-containing Cys decarboxylases, HFCD"/>
    <property type="match status" value="1"/>
</dbReference>